<dbReference type="OrthoDB" id="24355at2"/>
<sequence length="448" mass="47768">MVDDDSAMRALPRAVDTVIIGAGCAGLALASRLADQGYAQSVLVVDARHGYRDDRTWSFWAPPTHRLSAIVAAAWPTWRFDRGSSAAERADHRVPGLRYQSIRAIDYYRDAQARIAASTAVSLRLGVTVTGVEPARDSGLVPVDGHAARVLVHTSAGTVAARHVVDTRPVSTRATLFQCFVGAEVDHGGALHASPGALDSATAGLMSRMRSDDAGFAFTYVLPLTPTTALVELTRFSVEPLPLDGIARELNDELAELGLADARVVRDESGVLPMGADPVTAHPVPGVVRAGNGGGALRAATGYAFARIHEWADAAAAAMIAGDSPVAHPAEPWVRRQMDRIFLQTLRAHPERTPEFFLRLGQRVAPERLTRFLTDRARASDLLAMILALPFGPFLAQLPDRTATLARRELRAAAPHVATHRAAATPIARPESAPISAPAPSAPRERVA</sequence>
<dbReference type="AlphaFoldDB" id="A0A4Q7LPQ4"/>
<evidence type="ECO:0000256" key="1">
    <source>
        <dbReference type="SAM" id="MobiDB-lite"/>
    </source>
</evidence>
<dbReference type="EMBL" id="SGWW01000003">
    <property type="protein sequence ID" value="RZS56263.1"/>
    <property type="molecule type" value="Genomic_DNA"/>
</dbReference>
<reference evidence="2 3" key="1">
    <citation type="journal article" date="2015" name="Stand. Genomic Sci.">
        <title>Genomic Encyclopedia of Bacterial and Archaeal Type Strains, Phase III: the genomes of soil and plant-associated and newly described type strains.</title>
        <authorList>
            <person name="Whitman W.B."/>
            <person name="Woyke T."/>
            <person name="Klenk H.P."/>
            <person name="Zhou Y."/>
            <person name="Lilburn T.G."/>
            <person name="Beck B.J."/>
            <person name="De Vos P."/>
            <person name="Vandamme P."/>
            <person name="Eisen J.A."/>
            <person name="Garrity G."/>
            <person name="Hugenholtz P."/>
            <person name="Kyrpides N.C."/>
        </authorList>
    </citation>
    <scope>NUCLEOTIDE SEQUENCE [LARGE SCALE GENOMIC DNA]</scope>
    <source>
        <strain evidence="2 3">CV2</strain>
    </source>
</reference>
<protein>
    <submittedName>
        <fullName evidence="2">Lycopene beta-cyclase</fullName>
    </submittedName>
</protein>
<keyword evidence="3" id="KW-1185">Reference proteome</keyword>
<proteinExistence type="predicted"/>
<dbReference type="Pfam" id="PF05834">
    <property type="entry name" value="Lycopene_cycl"/>
    <property type="match status" value="1"/>
</dbReference>
<comment type="caution">
    <text evidence="2">The sequence shown here is derived from an EMBL/GenBank/DDBJ whole genome shotgun (WGS) entry which is preliminary data.</text>
</comment>
<organism evidence="2 3">
    <name type="scientific">Microcella putealis</name>
    <dbReference type="NCBI Taxonomy" id="337005"/>
    <lineage>
        <taxon>Bacteria</taxon>
        <taxon>Bacillati</taxon>
        <taxon>Actinomycetota</taxon>
        <taxon>Actinomycetes</taxon>
        <taxon>Micrococcales</taxon>
        <taxon>Microbacteriaceae</taxon>
        <taxon>Microcella</taxon>
    </lineage>
</organism>
<feature type="region of interest" description="Disordered" evidence="1">
    <location>
        <begin position="416"/>
        <end position="448"/>
    </location>
</feature>
<evidence type="ECO:0000313" key="2">
    <source>
        <dbReference type="EMBL" id="RZS56263.1"/>
    </source>
</evidence>
<evidence type="ECO:0000313" key="3">
    <source>
        <dbReference type="Proteomes" id="UP000293519"/>
    </source>
</evidence>
<dbReference type="RefSeq" id="WP_157985533.1">
    <property type="nucleotide sequence ID" value="NZ_SGWW01000003.1"/>
</dbReference>
<accession>A0A4Q7LPQ4</accession>
<dbReference type="SUPFAM" id="SSF51905">
    <property type="entry name" value="FAD/NAD(P)-binding domain"/>
    <property type="match status" value="1"/>
</dbReference>
<feature type="compositionally biased region" description="Low complexity" evidence="1">
    <location>
        <begin position="416"/>
        <end position="439"/>
    </location>
</feature>
<dbReference type="Proteomes" id="UP000293519">
    <property type="component" value="Unassembled WGS sequence"/>
</dbReference>
<dbReference type="InterPro" id="IPR036188">
    <property type="entry name" value="FAD/NAD-bd_sf"/>
</dbReference>
<gene>
    <name evidence="2" type="ORF">EV141_1719</name>
</gene>
<name>A0A4Q7LPQ4_9MICO</name>
<dbReference type="Gene3D" id="3.50.50.60">
    <property type="entry name" value="FAD/NAD(P)-binding domain"/>
    <property type="match status" value="1"/>
</dbReference>